<dbReference type="PANTHER" id="PTHR12289:SF38">
    <property type="entry name" value="METAXIN-2"/>
    <property type="match status" value="1"/>
</dbReference>
<evidence type="ECO:0000259" key="1">
    <source>
        <dbReference type="Pfam" id="PF17171"/>
    </source>
</evidence>
<name>C1BMD4_CALRO</name>
<protein>
    <submittedName>
        <fullName evidence="3">Metaxin-2</fullName>
    </submittedName>
</protein>
<dbReference type="Gene3D" id="1.20.1050.10">
    <property type="match status" value="1"/>
</dbReference>
<dbReference type="InterPro" id="IPR050931">
    <property type="entry name" value="Mito_Protein_Transport_Metaxin"/>
</dbReference>
<accession>C1BMD4</accession>
<feature type="domain" description="Thioredoxin-like fold" evidence="2">
    <location>
        <begin position="41"/>
        <end position="136"/>
    </location>
</feature>
<dbReference type="Pfam" id="PF17171">
    <property type="entry name" value="GST_C_6"/>
    <property type="match status" value="1"/>
</dbReference>
<reference evidence="3" key="1">
    <citation type="submission" date="2009-03" db="EMBL/GenBank/DDBJ databases">
        <title>Caligus rogercresseyi ESTs and full-length cDNAs.</title>
        <authorList>
            <person name="Yasuike M."/>
            <person name="von Schalburg K."/>
            <person name="Cooper G."/>
            <person name="Leong J."/>
            <person name="Jones S.R.M."/>
            <person name="Koop B.F."/>
        </authorList>
    </citation>
    <scope>NUCLEOTIDE SEQUENCE</scope>
    <source>
        <tissue evidence="3">Whole tissue</tissue>
    </source>
</reference>
<gene>
    <name evidence="3" type="primary">MTX2</name>
</gene>
<dbReference type="SFLD" id="SFLDG01180">
    <property type="entry name" value="SUF1"/>
    <property type="match status" value="1"/>
</dbReference>
<dbReference type="SFLD" id="SFLDS00019">
    <property type="entry name" value="Glutathione_Transferase_(cytos"/>
    <property type="match status" value="1"/>
</dbReference>
<dbReference type="InterPro" id="IPR012336">
    <property type="entry name" value="Thioredoxin-like_fold"/>
</dbReference>
<organism evidence="3">
    <name type="scientific">Caligus rogercresseyi</name>
    <name type="common">Sea louse</name>
    <dbReference type="NCBI Taxonomy" id="217165"/>
    <lineage>
        <taxon>Eukaryota</taxon>
        <taxon>Metazoa</taxon>
        <taxon>Ecdysozoa</taxon>
        <taxon>Arthropoda</taxon>
        <taxon>Crustacea</taxon>
        <taxon>Multicrustacea</taxon>
        <taxon>Hexanauplia</taxon>
        <taxon>Copepoda</taxon>
        <taxon>Siphonostomatoida</taxon>
        <taxon>Caligidae</taxon>
        <taxon>Caligus</taxon>
    </lineage>
</organism>
<dbReference type="EMBL" id="BT075763">
    <property type="protein sequence ID" value="ACO10187.1"/>
    <property type="molecule type" value="mRNA"/>
</dbReference>
<dbReference type="InterPro" id="IPR036282">
    <property type="entry name" value="Glutathione-S-Trfase_C_sf"/>
</dbReference>
<proteinExistence type="evidence at transcript level"/>
<dbReference type="PANTHER" id="PTHR12289">
    <property type="entry name" value="METAXIN RELATED"/>
    <property type="match status" value="1"/>
</dbReference>
<evidence type="ECO:0000313" key="3">
    <source>
        <dbReference type="EMBL" id="ACO10187.1"/>
    </source>
</evidence>
<sequence length="265" mass="29997">MPLSDSDRMSGIYQVSSPWPKEVKLYQPYDDVQILLADNASVLSVQAYLRMCELDYTVVMKANAAEMSPSGKVPFIKAGKFLVAEMSPIIAHVDSKGISLTDDLETGEKSDMRAHMTLVDNVFSNAENYISWADELNYNNVTKFRHGCVHPWPLNGVLTWLKRREVLKKLKAYGYLNRTVQEVYDEVNKCCKTLSAKLEDNQYFFGKLPTELDALVFGHLFTILTTKLPCDGLASVVRKYQNLVDLCHCIDKEFFGHSSSMEDLS</sequence>
<dbReference type="GO" id="GO:0001401">
    <property type="term" value="C:SAM complex"/>
    <property type="evidence" value="ECO:0007669"/>
    <property type="project" value="TreeGrafter"/>
</dbReference>
<dbReference type="CDD" id="cd03211">
    <property type="entry name" value="GST_C_Metaxin2"/>
    <property type="match status" value="1"/>
</dbReference>
<dbReference type="InterPro" id="IPR040079">
    <property type="entry name" value="Glutathione_S-Trfase"/>
</dbReference>
<dbReference type="GO" id="GO:0007005">
    <property type="term" value="P:mitochondrion organization"/>
    <property type="evidence" value="ECO:0007669"/>
    <property type="project" value="TreeGrafter"/>
</dbReference>
<evidence type="ECO:0000259" key="2">
    <source>
        <dbReference type="Pfam" id="PF17172"/>
    </source>
</evidence>
<feature type="domain" description="Metaxin glutathione S-transferase" evidence="1">
    <location>
        <begin position="188"/>
        <end position="248"/>
    </location>
</feature>
<dbReference type="InterPro" id="IPR033468">
    <property type="entry name" value="Metaxin_GST"/>
</dbReference>
<dbReference type="SUPFAM" id="SSF47616">
    <property type="entry name" value="GST C-terminal domain-like"/>
    <property type="match status" value="1"/>
</dbReference>
<dbReference type="AlphaFoldDB" id="C1BMD4"/>
<dbReference type="Pfam" id="PF17172">
    <property type="entry name" value="GST_N_4"/>
    <property type="match status" value="1"/>
</dbReference>